<dbReference type="InterPro" id="IPR012495">
    <property type="entry name" value="TadE-like_dom"/>
</dbReference>
<feature type="domain" description="TadE-like" evidence="2">
    <location>
        <begin position="7"/>
        <end position="49"/>
    </location>
</feature>
<protein>
    <submittedName>
        <fullName evidence="3">Pilus assembly protein</fullName>
    </submittedName>
</protein>
<dbReference type="Pfam" id="PF07811">
    <property type="entry name" value="TadE"/>
    <property type="match status" value="1"/>
</dbReference>
<evidence type="ECO:0000313" key="3">
    <source>
        <dbReference type="EMBL" id="RDU35530.1"/>
    </source>
</evidence>
<dbReference type="Proteomes" id="UP000257144">
    <property type="component" value="Unassembled WGS sequence"/>
</dbReference>
<keyword evidence="1" id="KW-0812">Transmembrane</keyword>
<feature type="transmembrane region" description="Helical" evidence="1">
    <location>
        <begin position="15"/>
        <end position="35"/>
    </location>
</feature>
<keyword evidence="1" id="KW-0472">Membrane</keyword>
<evidence type="ECO:0000313" key="4">
    <source>
        <dbReference type="Proteomes" id="UP000257144"/>
    </source>
</evidence>
<organism evidence="3 4">
    <name type="scientific">Neobacillus piezotolerans</name>
    <dbReference type="NCBI Taxonomy" id="2259171"/>
    <lineage>
        <taxon>Bacteria</taxon>
        <taxon>Bacillati</taxon>
        <taxon>Bacillota</taxon>
        <taxon>Bacilli</taxon>
        <taxon>Bacillales</taxon>
        <taxon>Bacillaceae</taxon>
        <taxon>Neobacillus</taxon>
    </lineage>
</organism>
<gene>
    <name evidence="3" type="ORF">DRW41_17490</name>
</gene>
<evidence type="ECO:0000259" key="2">
    <source>
        <dbReference type="Pfam" id="PF07811"/>
    </source>
</evidence>
<evidence type="ECO:0000256" key="1">
    <source>
        <dbReference type="SAM" id="Phobius"/>
    </source>
</evidence>
<keyword evidence="1" id="KW-1133">Transmembrane helix</keyword>
<dbReference type="OrthoDB" id="1683505at2"/>
<dbReference type="AlphaFoldDB" id="A0A3D8GM30"/>
<accession>A0A3D8GM30</accession>
<dbReference type="EMBL" id="QNQT01000009">
    <property type="protein sequence ID" value="RDU35530.1"/>
    <property type="molecule type" value="Genomic_DNA"/>
</dbReference>
<name>A0A3D8GM30_9BACI</name>
<comment type="caution">
    <text evidence="3">The sequence shown here is derived from an EMBL/GenBank/DDBJ whole genome shotgun (WGS) entry which is preliminary data.</text>
</comment>
<reference evidence="3 4" key="1">
    <citation type="submission" date="2018-07" db="EMBL/GenBank/DDBJ databases">
        <title>Bacillus sp. YLB-04 draft genome sequence.</title>
        <authorList>
            <person name="Yu L."/>
            <person name="Tang X."/>
        </authorList>
    </citation>
    <scope>NUCLEOTIDE SEQUENCE [LARGE SCALE GENOMIC DNA]</scope>
    <source>
        <strain evidence="3 4">YLB-04</strain>
    </source>
</reference>
<keyword evidence="4" id="KW-1185">Reference proteome</keyword>
<dbReference type="RefSeq" id="WP_115453314.1">
    <property type="nucleotide sequence ID" value="NZ_QNQT01000009.1"/>
</dbReference>
<proteinExistence type="predicted"/>
<sequence length="127" mass="13975">MRKSESGQSLVETALVLPLLLLLVIGILDFGRVTYSYAHLHMAAQETVRKGGLGKSDTEIATFAKNYVKLGDSSKLIVEITPPGSLRKSGDYVKVKLKYPIKLYTPFLSSLFPAPLYAQTDSTIRVE</sequence>